<dbReference type="EMBL" id="MHTG01000004">
    <property type="protein sequence ID" value="OHA57881.1"/>
    <property type="molecule type" value="Genomic_DNA"/>
</dbReference>
<gene>
    <name evidence="1" type="ORF">A2114_02080</name>
</gene>
<accession>A0A1G2QD49</accession>
<dbReference type="Proteomes" id="UP000176494">
    <property type="component" value="Unassembled WGS sequence"/>
</dbReference>
<organism evidence="1 2">
    <name type="scientific">Candidatus Vogelbacteria bacterium GWA1_51_14</name>
    <dbReference type="NCBI Taxonomy" id="1802435"/>
    <lineage>
        <taxon>Bacteria</taxon>
        <taxon>Candidatus Vogeliibacteriota</taxon>
    </lineage>
</organism>
<protein>
    <submittedName>
        <fullName evidence="1">Uncharacterized protein</fullName>
    </submittedName>
</protein>
<dbReference type="AlphaFoldDB" id="A0A1G2QD49"/>
<proteinExistence type="predicted"/>
<reference evidence="1 2" key="1">
    <citation type="journal article" date="2016" name="Nat. Commun.">
        <title>Thousands of microbial genomes shed light on interconnected biogeochemical processes in an aquifer system.</title>
        <authorList>
            <person name="Anantharaman K."/>
            <person name="Brown C.T."/>
            <person name="Hug L.A."/>
            <person name="Sharon I."/>
            <person name="Castelle C.J."/>
            <person name="Probst A.J."/>
            <person name="Thomas B.C."/>
            <person name="Singh A."/>
            <person name="Wilkins M.J."/>
            <person name="Karaoz U."/>
            <person name="Brodie E.L."/>
            <person name="Williams K.H."/>
            <person name="Hubbard S.S."/>
            <person name="Banfield J.F."/>
        </authorList>
    </citation>
    <scope>NUCLEOTIDE SEQUENCE [LARGE SCALE GENOMIC DNA]</scope>
</reference>
<name>A0A1G2QD49_9BACT</name>
<evidence type="ECO:0000313" key="2">
    <source>
        <dbReference type="Proteomes" id="UP000176494"/>
    </source>
</evidence>
<sequence length="102" mass="11660">MYNVAFVYTEEAGAYQGVVTWTSFGSKEEFDEWYDDEIKKEKRVVEEGVSDKRCIELSLQTPFSSRLAVMIEESIIPDTQEIDPQLLAMNLALQLVVPKPPQ</sequence>
<comment type="caution">
    <text evidence="1">The sequence shown here is derived from an EMBL/GenBank/DDBJ whole genome shotgun (WGS) entry which is preliminary data.</text>
</comment>
<evidence type="ECO:0000313" key="1">
    <source>
        <dbReference type="EMBL" id="OHA57881.1"/>
    </source>
</evidence>